<keyword evidence="1" id="KW-0472">Membrane</keyword>
<protein>
    <recommendedName>
        <fullName evidence="4">TM2 domain-containing protein</fullName>
    </recommendedName>
</protein>
<dbReference type="AlphaFoldDB" id="A0A0U3DTU5"/>
<reference evidence="2 3" key="1">
    <citation type="submission" date="2015-04" db="EMBL/GenBank/DDBJ databases">
        <title>The complete genome sequence of the rumen methanogen Methanobrevibacter millerae SM9.</title>
        <authorList>
            <person name="Leahy S.C."/>
            <person name="Kelly W.J."/>
            <person name="Pacheco D.M."/>
            <person name="Li D."/>
            <person name="Altermann E."/>
            <person name="Attwood G.T."/>
        </authorList>
    </citation>
    <scope>NUCLEOTIDE SEQUENCE [LARGE SCALE GENOMIC DNA]</scope>
    <source>
        <strain evidence="2 3">SM9</strain>
    </source>
</reference>
<keyword evidence="3" id="KW-1185">Reference proteome</keyword>
<evidence type="ECO:0000313" key="2">
    <source>
        <dbReference type="EMBL" id="ALT69849.1"/>
    </source>
</evidence>
<evidence type="ECO:0000256" key="1">
    <source>
        <dbReference type="SAM" id="Phobius"/>
    </source>
</evidence>
<feature type="transmembrane region" description="Helical" evidence="1">
    <location>
        <begin position="28"/>
        <end position="46"/>
    </location>
</feature>
<dbReference type="Proteomes" id="UP000067738">
    <property type="component" value="Chromosome"/>
</dbReference>
<dbReference type="KEGG" id="mmil:sm9_2093"/>
<evidence type="ECO:0000313" key="3">
    <source>
        <dbReference type="Proteomes" id="UP000067738"/>
    </source>
</evidence>
<proteinExistence type="predicted"/>
<keyword evidence="1" id="KW-0812">Transmembrane</keyword>
<accession>A0A0U3DTU5</accession>
<name>A0A0U3DTU5_9EURY</name>
<dbReference type="RefSeq" id="WP_058740063.1">
    <property type="nucleotide sequence ID" value="NZ_CP011266.1"/>
</dbReference>
<organism evidence="2 3">
    <name type="scientific">Methanobrevibacter millerae</name>
    <dbReference type="NCBI Taxonomy" id="230361"/>
    <lineage>
        <taxon>Archaea</taxon>
        <taxon>Methanobacteriati</taxon>
        <taxon>Methanobacteriota</taxon>
        <taxon>Methanomada group</taxon>
        <taxon>Methanobacteria</taxon>
        <taxon>Methanobacteriales</taxon>
        <taxon>Methanobacteriaceae</taxon>
        <taxon>Methanobrevibacter</taxon>
    </lineage>
</organism>
<keyword evidence="1" id="KW-1133">Transmembrane helix</keyword>
<gene>
    <name evidence="2" type="ORF">sm9_2093</name>
</gene>
<dbReference type="EMBL" id="CP011266">
    <property type="protein sequence ID" value="ALT69849.1"/>
    <property type="molecule type" value="Genomic_DNA"/>
</dbReference>
<sequence>MANPILAAILSFILPGIGQIYAGDTQKGIIFIVVAIVLGLIIRLILRQWFGKIIDLAYHIYAAYDAYQMAKY</sequence>
<dbReference type="GeneID" id="26737046"/>
<dbReference type="PATRIC" id="fig|230361.4.peg.2165"/>
<evidence type="ECO:0008006" key="4">
    <source>
        <dbReference type="Google" id="ProtNLM"/>
    </source>
</evidence>